<accession>A0AA86V9S4</accession>
<dbReference type="Gramene" id="rna-AYBTSS11_LOCUS11716">
    <property type="protein sequence ID" value="CAJ1944077.1"/>
    <property type="gene ID" value="gene-AYBTSS11_LOCUS11716"/>
</dbReference>
<keyword evidence="2" id="KW-1185">Reference proteome</keyword>
<proteinExistence type="predicted"/>
<gene>
    <name evidence="1" type="ORF">AYBTSS11_LOCUS11716</name>
</gene>
<evidence type="ECO:0000313" key="1">
    <source>
        <dbReference type="EMBL" id="CAJ1944077.1"/>
    </source>
</evidence>
<dbReference type="Proteomes" id="UP001189624">
    <property type="component" value="Chromosome 3"/>
</dbReference>
<name>A0AA86V9S4_9FABA</name>
<dbReference type="EMBL" id="OY731400">
    <property type="protein sequence ID" value="CAJ1944077.1"/>
    <property type="molecule type" value="Genomic_DNA"/>
</dbReference>
<protein>
    <submittedName>
        <fullName evidence="1">Uncharacterized protein</fullName>
    </submittedName>
</protein>
<evidence type="ECO:0000313" key="2">
    <source>
        <dbReference type="Proteomes" id="UP001189624"/>
    </source>
</evidence>
<dbReference type="AlphaFoldDB" id="A0AA86V9S4"/>
<sequence length="99" mass="11513">MDKVHETDSILHLALQEGIVAETVNTIFEADKKVVAVSKILMEDLLRKGHITYHTYKLLHDGIRDKKILKKRLPTVNSLHRGARNRLWKVIHYDPFGQF</sequence>
<reference evidence="1" key="1">
    <citation type="submission" date="2023-10" db="EMBL/GenBank/DDBJ databases">
        <authorList>
            <person name="Domelevo Entfellner J.-B."/>
        </authorList>
    </citation>
    <scope>NUCLEOTIDE SEQUENCE</scope>
</reference>
<organism evidence="1 2">
    <name type="scientific">Sphenostylis stenocarpa</name>
    <dbReference type="NCBI Taxonomy" id="92480"/>
    <lineage>
        <taxon>Eukaryota</taxon>
        <taxon>Viridiplantae</taxon>
        <taxon>Streptophyta</taxon>
        <taxon>Embryophyta</taxon>
        <taxon>Tracheophyta</taxon>
        <taxon>Spermatophyta</taxon>
        <taxon>Magnoliopsida</taxon>
        <taxon>eudicotyledons</taxon>
        <taxon>Gunneridae</taxon>
        <taxon>Pentapetalae</taxon>
        <taxon>rosids</taxon>
        <taxon>fabids</taxon>
        <taxon>Fabales</taxon>
        <taxon>Fabaceae</taxon>
        <taxon>Papilionoideae</taxon>
        <taxon>50 kb inversion clade</taxon>
        <taxon>NPAAA clade</taxon>
        <taxon>indigoferoid/millettioid clade</taxon>
        <taxon>Phaseoleae</taxon>
        <taxon>Sphenostylis</taxon>
    </lineage>
</organism>